<keyword evidence="3 5" id="KW-1133">Transmembrane helix</keyword>
<dbReference type="Gene3D" id="1.20.58.340">
    <property type="entry name" value="Magnesium transport protein CorA, transmembrane region"/>
    <property type="match status" value="1"/>
</dbReference>
<dbReference type="EMBL" id="FR695872">
    <property type="protein sequence ID" value="CBX29209.1"/>
    <property type="molecule type" value="Genomic_DNA"/>
</dbReference>
<organism evidence="6">
    <name type="scientific">uncultured Desulfobacterium sp</name>
    <dbReference type="NCBI Taxonomy" id="201089"/>
    <lineage>
        <taxon>Bacteria</taxon>
        <taxon>Pseudomonadati</taxon>
        <taxon>Thermodesulfobacteriota</taxon>
        <taxon>Desulfobacteria</taxon>
        <taxon>Desulfobacterales</taxon>
        <taxon>Desulfobacteriaceae</taxon>
        <taxon>Desulfobacterium</taxon>
        <taxon>environmental samples</taxon>
    </lineage>
</organism>
<comment type="subcellular location">
    <subcellularLocation>
        <location evidence="1">Membrane</location>
        <topology evidence="1">Multi-pass membrane protein</topology>
    </subcellularLocation>
</comment>
<sequence length="481" mass="57326">MVANWNLQKNYAEYIYFHDYVRAFLFPQKTGESVKIEDQNIVCFFKHRLSYGSICLEKLNGDKMSSLLAGIYLYHFPNNIWVLVFETSNTNDDNPDQNKDINAPLISTGGELLLFNNMFRRVYPAYFEKDNPFEQMKGNDFPKSVSIISDSFEFSETYSLDDVFLDTMTPVTNDNLKNRLYPVYKSPVTELLNSFWGEDNGTQIFYPILDDRMLVHSYVAFKDDTTEMVNRDQDDIYFSHFMYVDNPGNNYSYDKQFICDLMQKHEYTRWKHYRTRMGFTRYSSAFMYFGNKGFCYRPFVSMYFQMFLLTTYYRASLIRFSNEIAEIAKDFPEKLKRNIPDELPYRLRDLHTRFMKFMNVHWFTEITNQDQGIEIYQKMKDAFELEPMYEQVKDEIGRADELVELIHQQKIERFQDVATKIGLRFALLAVIIGYFGMNFTEVKFLNCYVWNNFYVFGAVTTVIVILLCVCFKIYKNECRKE</sequence>
<evidence type="ECO:0000256" key="5">
    <source>
        <dbReference type="SAM" id="Phobius"/>
    </source>
</evidence>
<dbReference type="SUPFAM" id="SSF144083">
    <property type="entry name" value="Magnesium transport protein CorA, transmembrane region"/>
    <property type="match status" value="1"/>
</dbReference>
<gene>
    <name evidence="6" type="ORF">N47_J01900</name>
</gene>
<dbReference type="AlphaFoldDB" id="E1YF65"/>
<keyword evidence="2 5" id="KW-0812">Transmembrane</keyword>
<evidence type="ECO:0000313" key="6">
    <source>
        <dbReference type="EMBL" id="CBX29209.1"/>
    </source>
</evidence>
<dbReference type="InterPro" id="IPR045863">
    <property type="entry name" value="CorA_TM1_TM2"/>
</dbReference>
<keyword evidence="4 5" id="KW-0472">Membrane</keyword>
<dbReference type="GO" id="GO:0016020">
    <property type="term" value="C:membrane"/>
    <property type="evidence" value="ECO:0007669"/>
    <property type="project" value="UniProtKB-SubCell"/>
</dbReference>
<protein>
    <submittedName>
        <fullName evidence="6">Uncharacterized protein</fullName>
    </submittedName>
</protein>
<proteinExistence type="predicted"/>
<reference evidence="6" key="1">
    <citation type="journal article" date="2011" name="Environ. Microbiol.">
        <title>Genomic insights into the metabolic potential of the polycyclic aromatic hydrocarbon degrading sulfate-reducing Deltaproteobacterium N47.</title>
        <authorList>
            <person name="Bergmann F."/>
            <person name="Selesi D."/>
            <person name="Weinmaier T."/>
            <person name="Tischler P."/>
            <person name="Rattei T."/>
            <person name="Meckenstock R.U."/>
        </authorList>
    </citation>
    <scope>NUCLEOTIDE SEQUENCE</scope>
</reference>
<feature type="transmembrane region" description="Helical" evidence="5">
    <location>
        <begin position="421"/>
        <end position="440"/>
    </location>
</feature>
<accession>E1YF65</accession>
<name>E1YF65_9BACT</name>
<evidence type="ECO:0000256" key="2">
    <source>
        <dbReference type="ARBA" id="ARBA00022692"/>
    </source>
</evidence>
<feature type="transmembrane region" description="Helical" evidence="5">
    <location>
        <begin position="452"/>
        <end position="474"/>
    </location>
</feature>
<evidence type="ECO:0000256" key="4">
    <source>
        <dbReference type="ARBA" id="ARBA00023136"/>
    </source>
</evidence>
<evidence type="ECO:0000256" key="1">
    <source>
        <dbReference type="ARBA" id="ARBA00004141"/>
    </source>
</evidence>
<evidence type="ECO:0000256" key="3">
    <source>
        <dbReference type="ARBA" id="ARBA00022989"/>
    </source>
</evidence>